<dbReference type="InterPro" id="IPR015943">
    <property type="entry name" value="WD40/YVTN_repeat-like_dom_sf"/>
</dbReference>
<comment type="caution">
    <text evidence="8">The sequence shown here is derived from an EMBL/GenBank/DDBJ whole genome shotgun (WGS) entry which is preliminary data.</text>
</comment>
<dbReference type="Pfam" id="PF08314">
    <property type="entry name" value="Sec39"/>
    <property type="match status" value="1"/>
</dbReference>
<evidence type="ECO:0000256" key="3">
    <source>
        <dbReference type="ARBA" id="ARBA00022824"/>
    </source>
</evidence>
<keyword evidence="3" id="KW-0256">Endoplasmic reticulum</keyword>
<dbReference type="Gene3D" id="2.130.10.10">
    <property type="entry name" value="YVTN repeat-like/Quinoprotein amine dehydrogenase"/>
    <property type="match status" value="1"/>
</dbReference>
<accession>A0AB34KAY6</accession>
<evidence type="ECO:0000256" key="2">
    <source>
        <dbReference type="ARBA" id="ARBA00022448"/>
    </source>
</evidence>
<evidence type="ECO:0000313" key="9">
    <source>
        <dbReference type="Proteomes" id="UP001515480"/>
    </source>
</evidence>
<evidence type="ECO:0000313" key="8">
    <source>
        <dbReference type="EMBL" id="KAL1529936.1"/>
    </source>
</evidence>
<sequence>MAEQLLYEVVLHGVGWRLEQEESADMVLGWRTRRELHEGDDVDDDAPRSAIEENSAGQIVTALQQRDARALLRHLLPHRLVALSLWLLRDGATILAQLEGRRAGLVHALERRHAQLPEWQLALCHGGEILAIWRTEELVVLSSRDNFASPVALWAAPADSKPHCRLLAWSPDDSLLAAATSDGTVHVLDARARLLHRLPPTSWGLPAAHGSLSGAEVGHAITGMAFRSSRQREGGDAALLWELLLLSCDAVLHRISIPSAAATTVHGTTPSRSTSPPVLLGAHHGMVSCMSYDQNHGLLAVGGGGGCASLQASLLRAKQDPASPPLALPSLSIWALRDRPPFSSLIFTTTTNASSAVPVAAAMRRLWMRAHAVLRGTGVPSAVSFCPSGERLSVLTLEGQLTVWDTEPLVTASRAEGTLSSGMPELPLVLSEGEPLDKCIICTGWWDDSSIILATRLGAVSICRLPQLQNLLGAPHPFAAGSALSTAQNNSLFVLEREIQPIAEQERATAATTHPQRRVQSWRLISLRQTSPEVLFERKVALREYEAALQWAHLYGMSEDPVRQAQWRESEVTAASINSYLAKVTSLRWVLDECCHRVPPDPHDLELLLNFGRDRAKATLRSTGEGSAAPQEHDLSRVEIEEFILRLARYSTRLKTSLRLSEAEGRTGFDVEAFVMLRDVAMSDFAHEMAAQERFSTLEVLIKSHKEELDHLRLDLLRSVPETTPPSNYAFLIAPIAAEALQAHSGAAAGSRSIDAASLCEWFCLRAREIDERSGALDNAEELLQLAVSLGLGAHVRQMLATVQLLSSLVYRLDCTASLAEFESFSEQQRIALLFSLAPPWAGERADHAFHDFCRQHVKPFLRLQRRGPRLLREYAIRLAVEDSPHALHLCAALVHLSGHERPVEERLLRPQSLLIDTALRCIYGSPRADDEALELMTAMYKALPGRDVALSTAEDESDEEEADEENSEAREHEESSSAPGHSQLPLLLDQLDALQQHLSAQYELRDYGMLQRMSDYLQGERGLDAERGHKLLRAMARHTGRRSPPASSGVWLQTRDDMVQLRDQACSQLPSELAYCEWLQALLLAAEFRLAADFLRAQTSSTPLLGMDTAERLVLMAAREYFNSAPSSADSSVEHAEKCLRVLPLASGEVEAELNLVKAVRLLATFGCELLPLQVRMHPDRRKLVVELVRSCSAATARLADFEQLAEALGLKSGSDRAAIAEAVAWKALDEGDQRCAVQLALQLVSERHGSSWSLCDVLLARCGDARSASSPGGGAPSGERADGTLEPRTRQKLLSHALAHCDPDRFEPLMQLWRDWRDEQTTASLRAQADSLSMHSSEESMAAMKSVAALHQDYQTLHEIKKAISDGLTFREWMQLNESADVTADGFTERVNRNDFRARYWAEAGGVFSPSEQRHLSSTRAADPPADDPERVRMRHMFNRSPVAAQASQIEETEATLKAVIGCVTGEEQSENMDATLEPAAARRALLRSRLLLIEAQPRPCSDAVKQVERSIRIELFRGCLRGKLAALSQAAADGNFDAFEEPSEGSISADENAMNRQAIIDLSLESEPEIALALSSQMWDESTVELTVTTLWRRIRAAAGTGGVDSVRSISEMGAWACARMAIVLRDPSKEAAERLRRAESLAELLPMVIRDGKSREGIAGLLHSHLDGFLEVLRELETAERLAATLPEIDCAQFATDRSARTRTCVELACTQVDGALQDALEIARRVGMDEWELRMACVRAALVERNEGGAPADLSEWRSRLRDTLAQHDQHLLQYPTRLSRALVLDVLPAVAAQPVPMDAVMQLMLEGENKQRADQKVSVARSAVSPTLLNHNLLLLLSTRAVFRYLRKAAASIDPRDLLRLGLYA</sequence>
<evidence type="ECO:0000259" key="6">
    <source>
        <dbReference type="Pfam" id="PF08314"/>
    </source>
</evidence>
<gene>
    <name evidence="8" type="ORF">AB1Y20_000864</name>
</gene>
<name>A0AB34KAY6_PRYPA</name>
<comment type="subcellular location">
    <subcellularLocation>
        <location evidence="1">Endoplasmic reticulum</location>
    </subcellularLocation>
</comment>
<dbReference type="Proteomes" id="UP001515480">
    <property type="component" value="Unassembled WGS sequence"/>
</dbReference>
<proteinExistence type="predicted"/>
<dbReference type="SUPFAM" id="SSF50978">
    <property type="entry name" value="WD40 repeat-like"/>
    <property type="match status" value="1"/>
</dbReference>
<evidence type="ECO:0000256" key="4">
    <source>
        <dbReference type="ARBA" id="ARBA00022927"/>
    </source>
</evidence>
<organism evidence="8 9">
    <name type="scientific">Prymnesium parvum</name>
    <name type="common">Toxic golden alga</name>
    <dbReference type="NCBI Taxonomy" id="97485"/>
    <lineage>
        <taxon>Eukaryota</taxon>
        <taxon>Haptista</taxon>
        <taxon>Haptophyta</taxon>
        <taxon>Prymnesiophyceae</taxon>
        <taxon>Prymnesiales</taxon>
        <taxon>Prymnesiaceae</taxon>
        <taxon>Prymnesium</taxon>
    </lineage>
</organism>
<dbReference type="GO" id="GO:0006890">
    <property type="term" value="P:retrograde vesicle-mediated transport, Golgi to endoplasmic reticulum"/>
    <property type="evidence" value="ECO:0007669"/>
    <property type="project" value="InterPro"/>
</dbReference>
<dbReference type="PANTHER" id="PTHR15922">
    <property type="entry name" value="NEUROBLASTOMA-AMPLIFIED SEQUENCE"/>
    <property type="match status" value="1"/>
</dbReference>
<dbReference type="InterPro" id="IPR029145">
    <property type="entry name" value="NBAS_N"/>
</dbReference>
<dbReference type="GO" id="GO:0015031">
    <property type="term" value="P:protein transport"/>
    <property type="evidence" value="ECO:0007669"/>
    <property type="project" value="UniProtKB-KW"/>
</dbReference>
<feature type="compositionally biased region" description="Acidic residues" evidence="5">
    <location>
        <begin position="954"/>
        <end position="967"/>
    </location>
</feature>
<dbReference type="Pfam" id="PF15492">
    <property type="entry name" value="Nbas_N"/>
    <property type="match status" value="1"/>
</dbReference>
<dbReference type="InterPro" id="IPR036322">
    <property type="entry name" value="WD40_repeat_dom_sf"/>
</dbReference>
<dbReference type="InterPro" id="IPR013244">
    <property type="entry name" value="Sec39_domain"/>
</dbReference>
<protein>
    <recommendedName>
        <fullName evidence="10">Neuroblastoma-amplified sequence</fullName>
    </recommendedName>
</protein>
<reference evidence="8 9" key="1">
    <citation type="journal article" date="2024" name="Science">
        <title>Giant polyketide synthase enzymes in the biosynthesis of giant marine polyether toxins.</title>
        <authorList>
            <person name="Fallon T.R."/>
            <person name="Shende V.V."/>
            <person name="Wierzbicki I.H."/>
            <person name="Pendleton A.L."/>
            <person name="Watervoot N.F."/>
            <person name="Auber R.P."/>
            <person name="Gonzalez D.J."/>
            <person name="Wisecaver J.H."/>
            <person name="Moore B.S."/>
        </authorList>
    </citation>
    <scope>NUCLEOTIDE SEQUENCE [LARGE SCALE GENOMIC DNA]</scope>
    <source>
        <strain evidence="8 9">12B1</strain>
    </source>
</reference>
<feature type="domain" description="Sec39" evidence="6">
    <location>
        <begin position="755"/>
        <end position="1333"/>
    </location>
</feature>
<keyword evidence="9" id="KW-1185">Reference proteome</keyword>
<dbReference type="GO" id="GO:0000149">
    <property type="term" value="F:SNARE binding"/>
    <property type="evidence" value="ECO:0007669"/>
    <property type="project" value="TreeGrafter"/>
</dbReference>
<dbReference type="PANTHER" id="PTHR15922:SF2">
    <property type="entry name" value="NBAS SUBUNIT OF NRZ TETHERING COMPLEX"/>
    <property type="match status" value="1"/>
</dbReference>
<evidence type="ECO:0008006" key="10">
    <source>
        <dbReference type="Google" id="ProtNLM"/>
    </source>
</evidence>
<dbReference type="InterPro" id="IPR001680">
    <property type="entry name" value="WD40_rpt"/>
</dbReference>
<dbReference type="EMBL" id="JBGBPQ010000001">
    <property type="protein sequence ID" value="KAL1529936.1"/>
    <property type="molecule type" value="Genomic_DNA"/>
</dbReference>
<feature type="region of interest" description="Disordered" evidence="5">
    <location>
        <begin position="951"/>
        <end position="983"/>
    </location>
</feature>
<feature type="domain" description="Neuroblastoma-amplified sequence N-terminal" evidence="7">
    <location>
        <begin position="119"/>
        <end position="409"/>
    </location>
</feature>
<dbReference type="GO" id="GO:0070939">
    <property type="term" value="C:Dsl1/NZR complex"/>
    <property type="evidence" value="ECO:0007669"/>
    <property type="project" value="TreeGrafter"/>
</dbReference>
<keyword evidence="4" id="KW-0653">Protein transport</keyword>
<evidence type="ECO:0000256" key="1">
    <source>
        <dbReference type="ARBA" id="ARBA00004240"/>
    </source>
</evidence>
<evidence type="ECO:0000259" key="7">
    <source>
        <dbReference type="Pfam" id="PF15492"/>
    </source>
</evidence>
<keyword evidence="2" id="KW-0813">Transport</keyword>
<dbReference type="SMART" id="SM00320">
    <property type="entry name" value="WD40"/>
    <property type="match status" value="3"/>
</dbReference>
<evidence type="ECO:0000256" key="5">
    <source>
        <dbReference type="SAM" id="MobiDB-lite"/>
    </source>
</evidence>